<dbReference type="RefSeq" id="XP_045284445.1">
    <property type="nucleotide sequence ID" value="XM_045435139.1"/>
</dbReference>
<dbReference type="EMBL" id="GG663375">
    <property type="protein sequence ID" value="EEH03964.1"/>
    <property type="molecule type" value="Genomic_DNA"/>
</dbReference>
<dbReference type="VEuPathDB" id="FungiDB:I7I50_08357"/>
<dbReference type="InParanoid" id="C0NX98"/>
<sequence>MVVIEEFGSLAPIYDSLNSSPHLSSFLINYHDLDIPHLEARKIRRIHSKYIHIKRPSRRKRRSIFSGSQFRIPFQGSIAPLAGVYPLRCISSPVYILSGVHPPIMKYR</sequence>
<dbReference type="HOGENOM" id="CLU_2319658_0_0_1"/>
<dbReference type="Proteomes" id="UP000001631">
    <property type="component" value="Unassembled WGS sequence"/>
</dbReference>
<dbReference type="GeneID" id="69041106"/>
<organism evidence="1 2">
    <name type="scientific">Ajellomyces capsulatus (strain G186AR / H82 / ATCC MYA-2454 / RMSCC 2432)</name>
    <name type="common">Darling's disease fungus</name>
    <name type="synonym">Histoplasma capsulatum</name>
    <dbReference type="NCBI Taxonomy" id="447093"/>
    <lineage>
        <taxon>Eukaryota</taxon>
        <taxon>Fungi</taxon>
        <taxon>Dikarya</taxon>
        <taxon>Ascomycota</taxon>
        <taxon>Pezizomycotina</taxon>
        <taxon>Eurotiomycetes</taxon>
        <taxon>Eurotiomycetidae</taxon>
        <taxon>Onygenales</taxon>
        <taxon>Ajellomycetaceae</taxon>
        <taxon>Histoplasma</taxon>
    </lineage>
</organism>
<accession>C0NX98</accession>
<proteinExistence type="predicted"/>
<evidence type="ECO:0000313" key="1">
    <source>
        <dbReference type="EMBL" id="EEH03964.1"/>
    </source>
</evidence>
<name>C0NX98_AJECG</name>
<gene>
    <name evidence="1" type="ORF">HCBG_08090</name>
</gene>
<dbReference type="AlphaFoldDB" id="C0NX98"/>
<keyword evidence="2" id="KW-1185">Reference proteome</keyword>
<protein>
    <submittedName>
        <fullName evidence="1">Uncharacterized protein</fullName>
    </submittedName>
</protein>
<reference evidence="1" key="1">
    <citation type="submission" date="2009-02" db="EMBL/GenBank/DDBJ databases">
        <title>The Genome Sequence of Ajellomyces capsulatus strain G186AR.</title>
        <authorList>
            <consortium name="The Broad Institute Genome Sequencing Platform"/>
            <person name="Champion M."/>
            <person name="Cuomo C."/>
            <person name="Ma L.-J."/>
            <person name="Henn M.R."/>
            <person name="Sil A."/>
            <person name="Goldman B."/>
            <person name="Young S.K."/>
            <person name="Kodira C.D."/>
            <person name="Zeng Q."/>
            <person name="Koehrsen M."/>
            <person name="Alvarado L."/>
            <person name="Berlin A."/>
            <person name="Borenstein D."/>
            <person name="Chen Z."/>
            <person name="Engels R."/>
            <person name="Freedman E."/>
            <person name="Gellesch M."/>
            <person name="Goldberg J."/>
            <person name="Griggs A."/>
            <person name="Gujja S."/>
            <person name="Heiman D."/>
            <person name="Hepburn T."/>
            <person name="Howarth C."/>
            <person name="Jen D."/>
            <person name="Larson L."/>
            <person name="Lewis B."/>
            <person name="Mehta T."/>
            <person name="Park D."/>
            <person name="Pearson M."/>
            <person name="Roberts A."/>
            <person name="Saif S."/>
            <person name="Shea T."/>
            <person name="Shenoy N."/>
            <person name="Sisk P."/>
            <person name="Stolte C."/>
            <person name="Sykes S."/>
            <person name="Walk T."/>
            <person name="White J."/>
            <person name="Yandava C."/>
            <person name="Klein B."/>
            <person name="McEwen J.G."/>
            <person name="Puccia R."/>
            <person name="Goldman G.H."/>
            <person name="Felipe M.S."/>
            <person name="Nino-Vega G."/>
            <person name="San-Blas G."/>
            <person name="Taylor J."/>
            <person name="Mendoza L."/>
            <person name="Galagan J."/>
            <person name="Nusbaum C."/>
            <person name="Birren B."/>
        </authorList>
    </citation>
    <scope>NUCLEOTIDE SEQUENCE</scope>
    <source>
        <strain evidence="1">G186AR</strain>
    </source>
</reference>
<evidence type="ECO:0000313" key="2">
    <source>
        <dbReference type="Proteomes" id="UP000001631"/>
    </source>
</evidence>